<gene>
    <name evidence="2" type="ORF">ABJI51_36445</name>
</gene>
<dbReference type="SUPFAM" id="SSF52200">
    <property type="entry name" value="Toll/Interleukin receptor TIR domain"/>
    <property type="match status" value="1"/>
</dbReference>
<dbReference type="PROSITE" id="PS50104">
    <property type="entry name" value="TIR"/>
    <property type="match status" value="1"/>
</dbReference>
<dbReference type="InterPro" id="IPR000157">
    <property type="entry name" value="TIR_dom"/>
</dbReference>
<comment type="caution">
    <text evidence="2">The sequence shown here is derived from an EMBL/GenBank/DDBJ whole genome shotgun (WGS) entry which is preliminary data.</text>
</comment>
<evidence type="ECO:0000259" key="1">
    <source>
        <dbReference type="PROSITE" id="PS50104"/>
    </source>
</evidence>
<dbReference type="InterPro" id="IPR035897">
    <property type="entry name" value="Toll_tir_struct_dom_sf"/>
</dbReference>
<sequence length="1187" mass="128943">MSAFRGTVFVNYRVGDEAAFAASFAEHLKARFGQNEVFHVSQAAAAGSLFAEEIEDAIAQCAVLIVVIGDRWLNRANRRKLHQPGDWVRREIRLALESGKRVVPLLVDTTLPQRRRLPADIQGLLDHQYRPHFRRSSPQDFDRLVNELIEEVPELGTLVLPGTEDLTTWWTGWSRNTDPPLPAGVLLAGRATEREIVRVRANGAAVATMIQDESEELALAFLAAAFSTDKPDGLRAILVHDAEAWARCLAIGKPCVLVPRYQDPDIGAALARGHRVLLPAGPGRQFDSEPVRLPPLRQDEVRAAFEAAGTTSAFAQSYASVISRSVPEFRSRYSLDFQAAPRAASLPDTDLQVLSNAVNQGPLRHLGMAERSAEAEAKVKTDPAGAAAAYGEVAEALTAAGFDVHAHDIRSKQAQALRQAGLFDESAAIRLDLMWRSMNGTGDTTEHSSIFEETQADHADNCRYGRALAAVRAAEGVLTGLAGIGSHFATPFDTLQQDDPHVLDAAVFLAEHAVAEDETTVVEQRLERLTALALALPPRGSREEELVARLGMCIADVTGNWAQLYDRARKFGPEHLAWILARKARALSFTDDFAGAIDAYQDAIARALTERMNDEAADWLYALRALRVRSGVFFTSGDTEHPFAQHLRNGTYSRRLPGSPTVEERALRSITEGKGGRRPVRLLTQWRWKATVRADLVGENETSELLGSVLQQNEEPVAGLRELVRAELGKSASEAAAALPDAALSWPVEVAGPTAGQLGAALEVAAVAGDLLGEDDAAAWITVALDVLEGRGPRPTLFSNLAARATKVLVALCPRLTESQARRVLTATEPWLPRDDRTGRRTDSDHARLLVRIAERQPGLADVAVQQLLEGAAVNEDFGAKALITGLDVLEKHPDRTKAVLLGPAEAGNRWAQSILARIGVTTEQLRARVATAARAVIDRERPRPGVMSIWGYNTWLVATSDLLGEELRAELVAALVRRALDPAEGIANRRDTLDELAGIAPDLSPEARRRAFDAIQPLLGDDQPLTGHDLLIAGMRHPLSAMRVVMGPNIVADAAVQACACLATTEEDRKTVRRQAIRLLARPEEIEVRKIVRTLLVVDSSAADLPPGLLATHVNEHVRALAAVLWARTPAEPEPGLSLARDPARIVRASLADALTDRPEHAPVREVLSADPRLSIRERVVCSQVP</sequence>
<organism evidence="2 3">
    <name type="scientific">Amycolatopsis melonis</name>
    <dbReference type="NCBI Taxonomy" id="3156488"/>
    <lineage>
        <taxon>Bacteria</taxon>
        <taxon>Bacillati</taxon>
        <taxon>Actinomycetota</taxon>
        <taxon>Actinomycetes</taxon>
        <taxon>Pseudonocardiales</taxon>
        <taxon>Pseudonocardiaceae</taxon>
        <taxon>Amycolatopsis</taxon>
    </lineage>
</organism>
<keyword evidence="3" id="KW-1185">Reference proteome</keyword>
<evidence type="ECO:0000313" key="2">
    <source>
        <dbReference type="EMBL" id="MEQ0564596.1"/>
    </source>
</evidence>
<dbReference type="EMBL" id="JBDZYD010000016">
    <property type="protein sequence ID" value="MEQ0564596.1"/>
    <property type="molecule type" value="Genomic_DNA"/>
</dbReference>
<proteinExistence type="predicted"/>
<reference evidence="2 3" key="1">
    <citation type="submission" date="2024-05" db="EMBL/GenBank/DDBJ databases">
        <authorList>
            <person name="Zhao H."/>
            <person name="Xu Y."/>
            <person name="Lin S."/>
            <person name="Spain J.C."/>
            <person name="Zhou N.-Y."/>
        </authorList>
    </citation>
    <scope>NUCLEOTIDE SEQUENCE [LARGE SCALE GENOMIC DNA]</scope>
    <source>
        <strain evidence="2 3">NEAU-NG30</strain>
    </source>
</reference>
<dbReference type="Proteomes" id="UP001440984">
    <property type="component" value="Unassembled WGS sequence"/>
</dbReference>
<dbReference type="Pfam" id="PF13676">
    <property type="entry name" value="TIR_2"/>
    <property type="match status" value="1"/>
</dbReference>
<evidence type="ECO:0000313" key="3">
    <source>
        <dbReference type="Proteomes" id="UP001440984"/>
    </source>
</evidence>
<name>A0ABV0LQM1_9PSEU</name>
<protein>
    <submittedName>
        <fullName evidence="2">TIR domain-containing protein</fullName>
    </submittedName>
</protein>
<feature type="domain" description="TIR" evidence="1">
    <location>
        <begin position="4"/>
        <end position="152"/>
    </location>
</feature>
<dbReference type="Gene3D" id="3.40.50.10140">
    <property type="entry name" value="Toll/interleukin-1 receptor homology (TIR) domain"/>
    <property type="match status" value="1"/>
</dbReference>
<accession>A0ABV0LQM1</accession>
<dbReference type="RefSeq" id="WP_348955662.1">
    <property type="nucleotide sequence ID" value="NZ_JBDZYD010000016.1"/>
</dbReference>